<dbReference type="SUPFAM" id="SSF56317">
    <property type="entry name" value="Carbon-nitrogen hydrolase"/>
    <property type="match status" value="1"/>
</dbReference>
<dbReference type="AlphaFoldDB" id="A0A5B9Q8B1"/>
<dbReference type="Proteomes" id="UP000323917">
    <property type="component" value="Chromosome"/>
</dbReference>
<dbReference type="PANTHER" id="PTHR43674">
    <property type="entry name" value="NITRILASE C965.09-RELATED"/>
    <property type="match status" value="1"/>
</dbReference>
<proteinExistence type="predicted"/>
<dbReference type="PANTHER" id="PTHR43674:SF2">
    <property type="entry name" value="BETA-UREIDOPROPIONASE"/>
    <property type="match status" value="1"/>
</dbReference>
<evidence type="ECO:0000256" key="1">
    <source>
        <dbReference type="ARBA" id="ARBA00022801"/>
    </source>
</evidence>
<dbReference type="GO" id="GO:0050126">
    <property type="term" value="F:N-carbamoylputrescine amidase activity"/>
    <property type="evidence" value="ECO:0007669"/>
    <property type="project" value="TreeGrafter"/>
</dbReference>
<dbReference type="RefSeq" id="WP_148072671.1">
    <property type="nucleotide sequence ID" value="NZ_CP042913.1"/>
</dbReference>
<sequence>MRIALVQYKPISGDIAGNLSRHLSFVERAAGSGAELVMFPELSLTGYEPSLAKKLALDVDDSRFDAIQTVCENGNLAIGVGVPTKHDDGLRISVLLFRPGRSRQVHSKAFLHSDEEPYFISGPLPTCLAIADQGIALAICYELSIAAHVKHAAEQGAKIYLASVAKTGKGVEQASKRLSEIASRYSMTTLMVNAVGMADGVLCAGTSSAWNNKGELLGNLDSTEEGIIIVDTDSNDVALLSGL</sequence>
<dbReference type="InterPro" id="IPR036526">
    <property type="entry name" value="C-N_Hydrolase_sf"/>
</dbReference>
<dbReference type="Pfam" id="PF00795">
    <property type="entry name" value="CN_hydrolase"/>
    <property type="match status" value="1"/>
</dbReference>
<gene>
    <name evidence="3" type="primary">ramA_2</name>
    <name evidence="3" type="ORF">Pr1d_12410</name>
</gene>
<dbReference type="EMBL" id="CP042913">
    <property type="protein sequence ID" value="QEG33970.1"/>
    <property type="molecule type" value="Genomic_DNA"/>
</dbReference>
<evidence type="ECO:0000259" key="2">
    <source>
        <dbReference type="PROSITE" id="PS50263"/>
    </source>
</evidence>
<protein>
    <submittedName>
        <fullName evidence="3">(R)-stereoselective amidase</fullName>
        <ecNumber evidence="3">3.5.1.100</ecNumber>
    </submittedName>
</protein>
<dbReference type="CDD" id="cd07197">
    <property type="entry name" value="nitrilase"/>
    <property type="match status" value="1"/>
</dbReference>
<dbReference type="PROSITE" id="PS50263">
    <property type="entry name" value="CN_HYDROLASE"/>
    <property type="match status" value="1"/>
</dbReference>
<dbReference type="EC" id="3.5.1.100" evidence="3"/>
<keyword evidence="1 3" id="KW-0378">Hydrolase</keyword>
<reference evidence="3 4" key="1">
    <citation type="submission" date="2019-08" db="EMBL/GenBank/DDBJ databases">
        <title>Deep-cultivation of Planctomycetes and their phenomic and genomic characterization uncovers novel biology.</title>
        <authorList>
            <person name="Wiegand S."/>
            <person name="Jogler M."/>
            <person name="Boedeker C."/>
            <person name="Pinto D."/>
            <person name="Vollmers J."/>
            <person name="Rivas-Marin E."/>
            <person name="Kohn T."/>
            <person name="Peeters S.H."/>
            <person name="Heuer A."/>
            <person name="Rast P."/>
            <person name="Oberbeckmann S."/>
            <person name="Bunk B."/>
            <person name="Jeske O."/>
            <person name="Meyerdierks A."/>
            <person name="Storesund J.E."/>
            <person name="Kallscheuer N."/>
            <person name="Luecker S."/>
            <person name="Lage O.M."/>
            <person name="Pohl T."/>
            <person name="Merkel B.J."/>
            <person name="Hornburger P."/>
            <person name="Mueller R.-W."/>
            <person name="Bruemmer F."/>
            <person name="Labrenz M."/>
            <person name="Spormann A.M."/>
            <person name="Op den Camp H."/>
            <person name="Overmann J."/>
            <person name="Amann R."/>
            <person name="Jetten M.S.M."/>
            <person name="Mascher T."/>
            <person name="Medema M.H."/>
            <person name="Devos D.P."/>
            <person name="Kaster A.-K."/>
            <person name="Ovreas L."/>
            <person name="Rohde M."/>
            <person name="Galperin M.Y."/>
            <person name="Jogler C."/>
        </authorList>
    </citation>
    <scope>NUCLEOTIDE SEQUENCE [LARGE SCALE GENOMIC DNA]</scope>
    <source>
        <strain evidence="3 4">Pr1d</strain>
    </source>
</reference>
<evidence type="ECO:0000313" key="4">
    <source>
        <dbReference type="Proteomes" id="UP000323917"/>
    </source>
</evidence>
<dbReference type="GO" id="GO:0033388">
    <property type="term" value="P:putrescine biosynthetic process from arginine"/>
    <property type="evidence" value="ECO:0007669"/>
    <property type="project" value="TreeGrafter"/>
</dbReference>
<dbReference type="InterPro" id="IPR003010">
    <property type="entry name" value="C-N_Hydrolase"/>
</dbReference>
<evidence type="ECO:0000313" key="3">
    <source>
        <dbReference type="EMBL" id="QEG33970.1"/>
    </source>
</evidence>
<dbReference type="OrthoDB" id="2826359at2"/>
<name>A0A5B9Q8B1_9BACT</name>
<dbReference type="KEGG" id="bgok:Pr1d_12410"/>
<dbReference type="InterPro" id="IPR050345">
    <property type="entry name" value="Aliph_Amidase/BUP"/>
</dbReference>
<organism evidence="3 4">
    <name type="scientific">Bythopirellula goksoeyrii</name>
    <dbReference type="NCBI Taxonomy" id="1400387"/>
    <lineage>
        <taxon>Bacteria</taxon>
        <taxon>Pseudomonadati</taxon>
        <taxon>Planctomycetota</taxon>
        <taxon>Planctomycetia</taxon>
        <taxon>Pirellulales</taxon>
        <taxon>Lacipirellulaceae</taxon>
        <taxon>Bythopirellula</taxon>
    </lineage>
</organism>
<feature type="domain" description="CN hydrolase" evidence="2">
    <location>
        <begin position="1"/>
        <end position="234"/>
    </location>
</feature>
<dbReference type="Gene3D" id="3.60.110.10">
    <property type="entry name" value="Carbon-nitrogen hydrolase"/>
    <property type="match status" value="1"/>
</dbReference>
<keyword evidence="4" id="KW-1185">Reference proteome</keyword>
<accession>A0A5B9Q8B1</accession>